<accession>A0AAV4CVR0</accession>
<sequence>MISFGKTKNIEEVDKKVKSKAQTCRDYEISSGTLYSTFLKDKNAIMSALTKSDFQPDRKRLKTTDYEELDRCLHTWYKHCKTPISGPTSIHNVAYHSY</sequence>
<dbReference type="Gene3D" id="1.10.10.60">
    <property type="entry name" value="Homeodomain-like"/>
    <property type="match status" value="1"/>
</dbReference>
<protein>
    <submittedName>
        <fullName evidence="1">Tigger transposable element-derived protein 4</fullName>
    </submittedName>
</protein>
<keyword evidence="2" id="KW-1185">Reference proteome</keyword>
<dbReference type="EMBL" id="BLXT01007028">
    <property type="protein sequence ID" value="GFO35955.1"/>
    <property type="molecule type" value="Genomic_DNA"/>
</dbReference>
<gene>
    <name evidence="1" type="ORF">PoB_006246000</name>
</gene>
<proteinExistence type="predicted"/>
<dbReference type="Proteomes" id="UP000735302">
    <property type="component" value="Unassembled WGS sequence"/>
</dbReference>
<reference evidence="1 2" key="1">
    <citation type="journal article" date="2021" name="Elife">
        <title>Chloroplast acquisition without the gene transfer in kleptoplastic sea slugs, Plakobranchus ocellatus.</title>
        <authorList>
            <person name="Maeda T."/>
            <person name="Takahashi S."/>
            <person name="Yoshida T."/>
            <person name="Shimamura S."/>
            <person name="Takaki Y."/>
            <person name="Nagai Y."/>
            <person name="Toyoda A."/>
            <person name="Suzuki Y."/>
            <person name="Arimoto A."/>
            <person name="Ishii H."/>
            <person name="Satoh N."/>
            <person name="Nishiyama T."/>
            <person name="Hasebe M."/>
            <person name="Maruyama T."/>
            <person name="Minagawa J."/>
            <person name="Obokata J."/>
            <person name="Shigenobu S."/>
        </authorList>
    </citation>
    <scope>NUCLEOTIDE SEQUENCE [LARGE SCALE GENOMIC DNA]</scope>
</reference>
<name>A0AAV4CVR0_9GAST</name>
<evidence type="ECO:0000313" key="2">
    <source>
        <dbReference type="Proteomes" id="UP000735302"/>
    </source>
</evidence>
<evidence type="ECO:0000313" key="1">
    <source>
        <dbReference type="EMBL" id="GFO35955.1"/>
    </source>
</evidence>
<organism evidence="1 2">
    <name type="scientific">Plakobranchus ocellatus</name>
    <dbReference type="NCBI Taxonomy" id="259542"/>
    <lineage>
        <taxon>Eukaryota</taxon>
        <taxon>Metazoa</taxon>
        <taxon>Spiralia</taxon>
        <taxon>Lophotrochozoa</taxon>
        <taxon>Mollusca</taxon>
        <taxon>Gastropoda</taxon>
        <taxon>Heterobranchia</taxon>
        <taxon>Euthyneura</taxon>
        <taxon>Panpulmonata</taxon>
        <taxon>Sacoglossa</taxon>
        <taxon>Placobranchoidea</taxon>
        <taxon>Plakobranchidae</taxon>
        <taxon>Plakobranchus</taxon>
    </lineage>
</organism>
<dbReference type="AlphaFoldDB" id="A0AAV4CVR0"/>
<comment type="caution">
    <text evidence="1">The sequence shown here is derived from an EMBL/GenBank/DDBJ whole genome shotgun (WGS) entry which is preliminary data.</text>
</comment>